<reference evidence="1 2" key="1">
    <citation type="submission" date="2014-08" db="EMBL/GenBank/DDBJ databases">
        <title>Comparative genomics of the Paenibacillus odorifer group.</title>
        <authorList>
            <person name="den Bakker H.C."/>
            <person name="Tsai Y.-C."/>
            <person name="Martin N."/>
            <person name="Korlach J."/>
            <person name="Wiedmann M."/>
        </authorList>
    </citation>
    <scope>NUCLEOTIDE SEQUENCE [LARGE SCALE GENOMIC DNA]</scope>
    <source>
        <strain evidence="1 2">DSM 1735</strain>
    </source>
</reference>
<dbReference type="Proteomes" id="UP000029409">
    <property type="component" value="Chromosome"/>
</dbReference>
<dbReference type="OrthoDB" id="5770817at2"/>
<gene>
    <name evidence="1" type="ORF">PDUR_07665</name>
</gene>
<dbReference type="eggNOG" id="ENOG50331DU">
    <property type="taxonomic scope" value="Bacteria"/>
</dbReference>
<dbReference type="RefSeq" id="WP_042205703.1">
    <property type="nucleotide sequence ID" value="NZ_CP009288.1"/>
</dbReference>
<dbReference type="AlphaFoldDB" id="A0A089HN76"/>
<evidence type="ECO:0000313" key="2">
    <source>
        <dbReference type="Proteomes" id="UP000029409"/>
    </source>
</evidence>
<dbReference type="KEGG" id="pdu:PDUR_07665"/>
<organism evidence="1 2">
    <name type="scientific">Paenibacillus durus</name>
    <name type="common">Paenibacillus azotofixans</name>
    <dbReference type="NCBI Taxonomy" id="44251"/>
    <lineage>
        <taxon>Bacteria</taxon>
        <taxon>Bacillati</taxon>
        <taxon>Bacillota</taxon>
        <taxon>Bacilli</taxon>
        <taxon>Bacillales</taxon>
        <taxon>Paenibacillaceae</taxon>
        <taxon>Paenibacillus</taxon>
    </lineage>
</organism>
<keyword evidence="2" id="KW-1185">Reference proteome</keyword>
<name>A0A089HN76_PAEDU</name>
<evidence type="ECO:0000313" key="1">
    <source>
        <dbReference type="EMBL" id="AIQ11823.1"/>
    </source>
</evidence>
<accession>A0A089HN76</accession>
<proteinExistence type="predicted"/>
<dbReference type="EMBL" id="CP009288">
    <property type="protein sequence ID" value="AIQ11823.1"/>
    <property type="molecule type" value="Genomic_DNA"/>
</dbReference>
<protein>
    <submittedName>
        <fullName evidence="1">Uncharacterized protein</fullName>
    </submittedName>
</protein>
<sequence>MKWQEMRQLFPNQFVLFSVLEFHQEGTRRFIDEVEPIRAVADEDARTEFDQAGPGKLVYHTSSKVCIIRIRRRKRSRVRRKRTK</sequence>